<dbReference type="Gene3D" id="6.10.250.690">
    <property type="match status" value="1"/>
</dbReference>
<evidence type="ECO:0000256" key="3">
    <source>
        <dbReference type="ARBA" id="ARBA00023012"/>
    </source>
</evidence>
<evidence type="ECO:0000259" key="10">
    <source>
        <dbReference type="PROSITE" id="PS50110"/>
    </source>
</evidence>
<keyword evidence="6" id="KW-0804">Transcription</keyword>
<dbReference type="PANTHER" id="PTHR48111">
    <property type="entry name" value="REGULATOR OF RPOS"/>
    <property type="match status" value="1"/>
</dbReference>
<evidence type="ECO:0000313" key="12">
    <source>
        <dbReference type="EMBL" id="HIQ72663.1"/>
    </source>
</evidence>
<feature type="modified residue" description="4-aspartylphosphate" evidence="8">
    <location>
        <position position="51"/>
    </location>
</feature>
<keyword evidence="4" id="KW-0805">Transcription regulation</keyword>
<dbReference type="GO" id="GO:0000156">
    <property type="term" value="F:phosphorelay response regulator activity"/>
    <property type="evidence" value="ECO:0007669"/>
    <property type="project" value="TreeGrafter"/>
</dbReference>
<dbReference type="Pfam" id="PF00072">
    <property type="entry name" value="Response_reg"/>
    <property type="match status" value="1"/>
</dbReference>
<dbReference type="Proteomes" id="UP000886887">
    <property type="component" value="Unassembled WGS sequence"/>
</dbReference>
<dbReference type="FunFam" id="3.40.50.2300:FF:000002">
    <property type="entry name" value="DNA-binding response regulator PhoP"/>
    <property type="match status" value="1"/>
</dbReference>
<dbReference type="InterPro" id="IPR011006">
    <property type="entry name" value="CheY-like_superfamily"/>
</dbReference>
<evidence type="ECO:0000313" key="13">
    <source>
        <dbReference type="Proteomes" id="UP000886887"/>
    </source>
</evidence>
<dbReference type="AlphaFoldDB" id="A0A9D1CRY9"/>
<dbReference type="SMART" id="SM00448">
    <property type="entry name" value="REC"/>
    <property type="match status" value="1"/>
</dbReference>
<dbReference type="FunFam" id="1.10.10.10:FF:000005">
    <property type="entry name" value="Two-component system response regulator"/>
    <property type="match status" value="1"/>
</dbReference>
<evidence type="ECO:0000256" key="1">
    <source>
        <dbReference type="ARBA" id="ARBA00018672"/>
    </source>
</evidence>
<dbReference type="SUPFAM" id="SSF52172">
    <property type="entry name" value="CheY-like"/>
    <property type="match status" value="1"/>
</dbReference>
<dbReference type="PROSITE" id="PS50110">
    <property type="entry name" value="RESPONSE_REGULATORY"/>
    <property type="match status" value="1"/>
</dbReference>
<reference evidence="12" key="2">
    <citation type="journal article" date="2021" name="PeerJ">
        <title>Extensive microbial diversity within the chicken gut microbiome revealed by metagenomics and culture.</title>
        <authorList>
            <person name="Gilroy R."/>
            <person name="Ravi A."/>
            <person name="Getino M."/>
            <person name="Pursley I."/>
            <person name="Horton D.L."/>
            <person name="Alikhan N.F."/>
            <person name="Baker D."/>
            <person name="Gharbi K."/>
            <person name="Hall N."/>
            <person name="Watson M."/>
            <person name="Adriaenssens E.M."/>
            <person name="Foster-Nyarko E."/>
            <person name="Jarju S."/>
            <person name="Secka A."/>
            <person name="Antonio M."/>
            <person name="Oren A."/>
            <person name="Chaudhuri R.R."/>
            <person name="La Ragione R."/>
            <person name="Hildebrand F."/>
            <person name="Pallen M.J."/>
        </authorList>
    </citation>
    <scope>NUCLEOTIDE SEQUENCE</scope>
    <source>
        <strain evidence="12">ChiSxjej2B14-6234</strain>
    </source>
</reference>
<comment type="function">
    <text evidence="7">May play the central regulatory role in sporulation. It may be an element of the effector pathway responsible for the activation of sporulation genes in response to nutritional stress. Spo0A may act in concert with spo0H (a sigma factor) to control the expression of some genes that are critical to the sporulation process.</text>
</comment>
<dbReference type="GO" id="GO:0005829">
    <property type="term" value="C:cytosol"/>
    <property type="evidence" value="ECO:0007669"/>
    <property type="project" value="TreeGrafter"/>
</dbReference>
<dbReference type="GO" id="GO:0006355">
    <property type="term" value="P:regulation of DNA-templated transcription"/>
    <property type="evidence" value="ECO:0007669"/>
    <property type="project" value="InterPro"/>
</dbReference>
<dbReference type="EMBL" id="DVFJ01000037">
    <property type="protein sequence ID" value="HIQ72663.1"/>
    <property type="molecule type" value="Genomic_DNA"/>
</dbReference>
<evidence type="ECO:0000256" key="8">
    <source>
        <dbReference type="PROSITE-ProRule" id="PRU00169"/>
    </source>
</evidence>
<evidence type="ECO:0000256" key="7">
    <source>
        <dbReference type="ARBA" id="ARBA00024867"/>
    </source>
</evidence>
<keyword evidence="3" id="KW-0902">Two-component regulatory system</keyword>
<keyword evidence="5 9" id="KW-0238">DNA-binding</keyword>
<dbReference type="InterPro" id="IPR036388">
    <property type="entry name" value="WH-like_DNA-bd_sf"/>
</dbReference>
<dbReference type="InterPro" id="IPR039420">
    <property type="entry name" value="WalR-like"/>
</dbReference>
<dbReference type="Gene3D" id="3.40.50.2300">
    <property type="match status" value="1"/>
</dbReference>
<accession>A0A9D1CRY9</accession>
<evidence type="ECO:0000256" key="9">
    <source>
        <dbReference type="PROSITE-ProRule" id="PRU01091"/>
    </source>
</evidence>
<dbReference type="CDD" id="cd00383">
    <property type="entry name" value="trans_reg_C"/>
    <property type="match status" value="1"/>
</dbReference>
<dbReference type="InterPro" id="IPR001867">
    <property type="entry name" value="OmpR/PhoB-type_DNA-bd"/>
</dbReference>
<dbReference type="GO" id="GO:0032993">
    <property type="term" value="C:protein-DNA complex"/>
    <property type="evidence" value="ECO:0007669"/>
    <property type="project" value="TreeGrafter"/>
</dbReference>
<gene>
    <name evidence="12" type="ORF">IAB73_10710</name>
</gene>
<dbReference type="InterPro" id="IPR001789">
    <property type="entry name" value="Sig_transdc_resp-reg_receiver"/>
</dbReference>
<feature type="DNA-binding region" description="OmpR/PhoB-type" evidence="9">
    <location>
        <begin position="125"/>
        <end position="223"/>
    </location>
</feature>
<name>A0A9D1CRY9_9FIRM</name>
<organism evidence="12 13">
    <name type="scientific">Candidatus Onthenecus intestinigallinarum</name>
    <dbReference type="NCBI Taxonomy" id="2840875"/>
    <lineage>
        <taxon>Bacteria</taxon>
        <taxon>Bacillati</taxon>
        <taxon>Bacillota</taxon>
        <taxon>Clostridia</taxon>
        <taxon>Eubacteriales</taxon>
        <taxon>Candidatus Onthenecus</taxon>
    </lineage>
</organism>
<keyword evidence="2 8" id="KW-0597">Phosphoprotein</keyword>
<dbReference type="Pfam" id="PF00486">
    <property type="entry name" value="Trans_reg_C"/>
    <property type="match status" value="1"/>
</dbReference>
<evidence type="ECO:0000256" key="2">
    <source>
        <dbReference type="ARBA" id="ARBA00022553"/>
    </source>
</evidence>
<proteinExistence type="predicted"/>
<dbReference type="Gene3D" id="1.10.10.10">
    <property type="entry name" value="Winged helix-like DNA-binding domain superfamily/Winged helix DNA-binding domain"/>
    <property type="match status" value="1"/>
</dbReference>
<sequence>MRILLAEDDRAISGAVKKRLTAEGYAVDVCENGRDAYDYMQATAYDVVLMDIMMPGEDGLSVVRRARAQGMDTPILFLTARDSVDDRVTGLDAGGDDYLVKPFALSELLARIRVLARRGGTRRAASAIDVGDLHVDTASRQVTRAGRRIDLTAREYALLEILATHRDTVLSRDQIGEKLFSYDYMGASNMVDVYIRYLRRKIDDGYDVKLIKTVRGVGYVLREDA</sequence>
<protein>
    <recommendedName>
        <fullName evidence="1">Stage 0 sporulation protein A homolog</fullName>
    </recommendedName>
</protein>
<evidence type="ECO:0000256" key="5">
    <source>
        <dbReference type="ARBA" id="ARBA00023125"/>
    </source>
</evidence>
<evidence type="ECO:0000259" key="11">
    <source>
        <dbReference type="PROSITE" id="PS51755"/>
    </source>
</evidence>
<dbReference type="GO" id="GO:0000976">
    <property type="term" value="F:transcription cis-regulatory region binding"/>
    <property type="evidence" value="ECO:0007669"/>
    <property type="project" value="TreeGrafter"/>
</dbReference>
<feature type="domain" description="OmpR/PhoB-type" evidence="11">
    <location>
        <begin position="125"/>
        <end position="223"/>
    </location>
</feature>
<comment type="caution">
    <text evidence="12">The sequence shown here is derived from an EMBL/GenBank/DDBJ whole genome shotgun (WGS) entry which is preliminary data.</text>
</comment>
<reference evidence="12" key="1">
    <citation type="submission" date="2020-10" db="EMBL/GenBank/DDBJ databases">
        <authorList>
            <person name="Gilroy R."/>
        </authorList>
    </citation>
    <scope>NUCLEOTIDE SEQUENCE</scope>
    <source>
        <strain evidence="12">ChiSxjej2B14-6234</strain>
    </source>
</reference>
<evidence type="ECO:0000256" key="4">
    <source>
        <dbReference type="ARBA" id="ARBA00023015"/>
    </source>
</evidence>
<dbReference type="PANTHER" id="PTHR48111:SF22">
    <property type="entry name" value="REGULATOR OF RPOS"/>
    <property type="match status" value="1"/>
</dbReference>
<feature type="domain" description="Response regulatory" evidence="10">
    <location>
        <begin position="2"/>
        <end position="116"/>
    </location>
</feature>
<evidence type="ECO:0000256" key="6">
    <source>
        <dbReference type="ARBA" id="ARBA00023163"/>
    </source>
</evidence>
<dbReference type="PROSITE" id="PS51755">
    <property type="entry name" value="OMPR_PHOB"/>
    <property type="match status" value="1"/>
</dbReference>
<dbReference type="SMART" id="SM00862">
    <property type="entry name" value="Trans_reg_C"/>
    <property type="match status" value="1"/>
</dbReference>